<dbReference type="FunFam" id="3.40.50.300:FF:000287">
    <property type="entry name" value="Multidrug ABC transporter ATP-binding protein"/>
    <property type="match status" value="1"/>
</dbReference>
<keyword evidence="6 8" id="KW-1133">Transmembrane helix</keyword>
<dbReference type="AlphaFoldDB" id="A0A2U2XEB0"/>
<evidence type="ECO:0000256" key="6">
    <source>
        <dbReference type="ARBA" id="ARBA00022989"/>
    </source>
</evidence>
<dbReference type="SMART" id="SM00382">
    <property type="entry name" value="AAA"/>
    <property type="match status" value="1"/>
</dbReference>
<keyword evidence="2" id="KW-0813">Transport</keyword>
<dbReference type="SUPFAM" id="SSF90123">
    <property type="entry name" value="ABC transporter transmembrane region"/>
    <property type="match status" value="1"/>
</dbReference>
<sequence>MGDTKKPIFDFYILKRLFVYVNPYKKYLFLAFIFTLGLAVVSPLRPSIIGNMVDEYIEKDQNADALWLWTMIIIGMLVLEAVFQFFTTFFANLLAQSVIKDIRIKLFKHVMSFKMKYFDQTPIGSVVTRIVSDLEAISEIFSQGLINMFKDILVLLTIIVWMFMSNSMLTIFVLLPIPLLLMATRIFAKAMKKAYQKESVEVNRLNTFVQERLTGMSILQLFNREEVEKERFAKINARHRQAHVDTIWANSIFFPVVEFLTSLSIAFLIVFSAWSIASGLSISADSTGTIVKFTLWVNMLYRPIRQLADKFNVLQRGVVRAERVFKTLDRDEVIQDAGEIKSLDFQKDIHFDKVWFAYQDEDWVLKDINLTIKPNQTVAFVGATGAGKSSIVNLLSRFYEYQKGTITIGETDIRDIDLTYLRKNISIVLQDVFLFSDTIMNNITLGDRSISKAQVMEAAKAVGAHEFIMKLPNNYEYEIGERGGVLSTGQQQLLAFIRAYVFNPHILILDEATSSVDNESEELIQKATEQLTVGRTSIVIAHRLSTIQRADKIIVLDQGRVMEGGSHQELLAKDGFYKNLYEKQFLGNEE</sequence>
<evidence type="ECO:0000256" key="1">
    <source>
        <dbReference type="ARBA" id="ARBA00004651"/>
    </source>
</evidence>
<dbReference type="Gene3D" id="3.40.50.300">
    <property type="entry name" value="P-loop containing nucleotide triphosphate hydrolases"/>
    <property type="match status" value="1"/>
</dbReference>
<dbReference type="InterPro" id="IPR003593">
    <property type="entry name" value="AAA+_ATPase"/>
</dbReference>
<evidence type="ECO:0000256" key="5">
    <source>
        <dbReference type="ARBA" id="ARBA00022840"/>
    </source>
</evidence>
<keyword evidence="7 8" id="KW-0472">Membrane</keyword>
<dbReference type="InterPro" id="IPR011527">
    <property type="entry name" value="ABC1_TM_dom"/>
</dbReference>
<evidence type="ECO:0000313" key="12">
    <source>
        <dbReference type="Proteomes" id="UP000245370"/>
    </source>
</evidence>
<dbReference type="EMBL" id="QFRJ01000003">
    <property type="protein sequence ID" value="PWH86077.1"/>
    <property type="molecule type" value="Genomic_DNA"/>
</dbReference>
<dbReference type="PROSITE" id="PS50893">
    <property type="entry name" value="ABC_TRANSPORTER_2"/>
    <property type="match status" value="1"/>
</dbReference>
<feature type="transmembrane region" description="Helical" evidence="8">
    <location>
        <begin position="66"/>
        <end position="95"/>
    </location>
</feature>
<evidence type="ECO:0000256" key="8">
    <source>
        <dbReference type="SAM" id="Phobius"/>
    </source>
</evidence>
<evidence type="ECO:0000256" key="4">
    <source>
        <dbReference type="ARBA" id="ARBA00022741"/>
    </source>
</evidence>
<dbReference type="OrthoDB" id="9780296at2"/>
<dbReference type="PANTHER" id="PTHR43394">
    <property type="entry name" value="ATP-DEPENDENT PERMEASE MDL1, MITOCHONDRIAL"/>
    <property type="match status" value="1"/>
</dbReference>
<keyword evidence="12" id="KW-1185">Reference proteome</keyword>
<accession>A0A2U2XEB0</accession>
<keyword evidence="3 8" id="KW-0812">Transmembrane</keyword>
<dbReference type="InterPro" id="IPR027417">
    <property type="entry name" value="P-loop_NTPase"/>
</dbReference>
<reference evidence="11 12" key="1">
    <citation type="submission" date="2018-05" db="EMBL/GenBank/DDBJ databases">
        <title>Brumimicrobium oceani sp. nov., isolated from coastal sediment.</title>
        <authorList>
            <person name="Kou Y."/>
        </authorList>
    </citation>
    <scope>NUCLEOTIDE SEQUENCE [LARGE SCALE GENOMIC DNA]</scope>
    <source>
        <strain evidence="11 12">C305</strain>
    </source>
</reference>
<dbReference type="Pfam" id="PF00005">
    <property type="entry name" value="ABC_tran"/>
    <property type="match status" value="1"/>
</dbReference>
<dbReference type="PROSITE" id="PS50929">
    <property type="entry name" value="ABC_TM1F"/>
    <property type="match status" value="1"/>
</dbReference>
<evidence type="ECO:0000256" key="7">
    <source>
        <dbReference type="ARBA" id="ARBA00023136"/>
    </source>
</evidence>
<feature type="transmembrane region" description="Helical" evidence="8">
    <location>
        <begin position="144"/>
        <end position="163"/>
    </location>
</feature>
<feature type="transmembrane region" description="Helical" evidence="8">
    <location>
        <begin position="247"/>
        <end position="274"/>
    </location>
</feature>
<dbReference type="Pfam" id="PF00664">
    <property type="entry name" value="ABC_membrane"/>
    <property type="match status" value="1"/>
</dbReference>
<feature type="transmembrane region" description="Helical" evidence="8">
    <location>
        <begin position="27"/>
        <end position="46"/>
    </location>
</feature>
<feature type="domain" description="ABC transmembrane type-1" evidence="10">
    <location>
        <begin position="29"/>
        <end position="316"/>
    </location>
</feature>
<name>A0A2U2XEB0_9FLAO</name>
<dbReference type="PANTHER" id="PTHR43394:SF1">
    <property type="entry name" value="ATP-BINDING CASSETTE SUB-FAMILY B MEMBER 10, MITOCHONDRIAL"/>
    <property type="match status" value="1"/>
</dbReference>
<dbReference type="SUPFAM" id="SSF52540">
    <property type="entry name" value="P-loop containing nucleoside triphosphate hydrolases"/>
    <property type="match status" value="1"/>
</dbReference>
<dbReference type="GO" id="GO:0005524">
    <property type="term" value="F:ATP binding"/>
    <property type="evidence" value="ECO:0007669"/>
    <property type="project" value="UniProtKB-KW"/>
</dbReference>
<reference evidence="11 12" key="2">
    <citation type="submission" date="2018-05" db="EMBL/GenBank/DDBJ databases">
        <authorList>
            <person name="Lanie J.A."/>
            <person name="Ng W.-L."/>
            <person name="Kazmierczak K.M."/>
            <person name="Andrzejewski T.M."/>
            <person name="Davidsen T.M."/>
            <person name="Wayne K.J."/>
            <person name="Tettelin H."/>
            <person name="Glass J.I."/>
            <person name="Rusch D."/>
            <person name="Podicherti R."/>
            <person name="Tsui H.-C.T."/>
            <person name="Winkler M.E."/>
        </authorList>
    </citation>
    <scope>NUCLEOTIDE SEQUENCE [LARGE SCALE GENOMIC DNA]</scope>
    <source>
        <strain evidence="11 12">C305</strain>
    </source>
</reference>
<dbReference type="GO" id="GO:0005886">
    <property type="term" value="C:plasma membrane"/>
    <property type="evidence" value="ECO:0007669"/>
    <property type="project" value="UniProtKB-SubCell"/>
</dbReference>
<evidence type="ECO:0000313" key="11">
    <source>
        <dbReference type="EMBL" id="PWH86077.1"/>
    </source>
</evidence>
<dbReference type="Gene3D" id="1.20.1560.10">
    <property type="entry name" value="ABC transporter type 1, transmembrane domain"/>
    <property type="match status" value="1"/>
</dbReference>
<evidence type="ECO:0000259" key="9">
    <source>
        <dbReference type="PROSITE" id="PS50893"/>
    </source>
</evidence>
<dbReference type="InterPro" id="IPR039421">
    <property type="entry name" value="Type_1_exporter"/>
</dbReference>
<evidence type="ECO:0000256" key="3">
    <source>
        <dbReference type="ARBA" id="ARBA00022692"/>
    </source>
</evidence>
<dbReference type="CDD" id="cd18544">
    <property type="entry name" value="ABC_6TM_TmrA_like"/>
    <property type="match status" value="1"/>
</dbReference>
<dbReference type="GO" id="GO:0016887">
    <property type="term" value="F:ATP hydrolysis activity"/>
    <property type="evidence" value="ECO:0007669"/>
    <property type="project" value="InterPro"/>
</dbReference>
<evidence type="ECO:0000259" key="10">
    <source>
        <dbReference type="PROSITE" id="PS50929"/>
    </source>
</evidence>
<dbReference type="Proteomes" id="UP000245370">
    <property type="component" value="Unassembled WGS sequence"/>
</dbReference>
<evidence type="ECO:0000256" key="2">
    <source>
        <dbReference type="ARBA" id="ARBA00022448"/>
    </source>
</evidence>
<comment type="caution">
    <text evidence="11">The sequence shown here is derived from an EMBL/GenBank/DDBJ whole genome shotgun (WGS) entry which is preliminary data.</text>
</comment>
<dbReference type="InterPro" id="IPR036640">
    <property type="entry name" value="ABC1_TM_sf"/>
</dbReference>
<organism evidence="11 12">
    <name type="scientific">Brumimicrobium oceani</name>
    <dbReference type="NCBI Taxonomy" id="2100725"/>
    <lineage>
        <taxon>Bacteria</taxon>
        <taxon>Pseudomonadati</taxon>
        <taxon>Bacteroidota</taxon>
        <taxon>Flavobacteriia</taxon>
        <taxon>Flavobacteriales</taxon>
        <taxon>Crocinitomicaceae</taxon>
        <taxon>Brumimicrobium</taxon>
    </lineage>
</organism>
<comment type="subcellular location">
    <subcellularLocation>
        <location evidence="1">Cell membrane</location>
        <topology evidence="1">Multi-pass membrane protein</topology>
    </subcellularLocation>
</comment>
<dbReference type="InterPro" id="IPR003439">
    <property type="entry name" value="ABC_transporter-like_ATP-bd"/>
</dbReference>
<proteinExistence type="predicted"/>
<gene>
    <name evidence="11" type="ORF">DIT68_05845</name>
</gene>
<keyword evidence="5 11" id="KW-0067">ATP-binding</keyword>
<protein>
    <submittedName>
        <fullName evidence="11">Antibiotic ABC transporter ATP-binding protein</fullName>
    </submittedName>
</protein>
<dbReference type="GO" id="GO:0015421">
    <property type="term" value="F:ABC-type oligopeptide transporter activity"/>
    <property type="evidence" value="ECO:0007669"/>
    <property type="project" value="TreeGrafter"/>
</dbReference>
<dbReference type="RefSeq" id="WP_109358886.1">
    <property type="nucleotide sequence ID" value="NZ_QFRJ01000003.1"/>
</dbReference>
<keyword evidence="4" id="KW-0547">Nucleotide-binding</keyword>
<feature type="domain" description="ABC transporter" evidence="9">
    <location>
        <begin position="349"/>
        <end position="583"/>
    </location>
</feature>